<keyword evidence="5" id="KW-0436">Ligase</keyword>
<reference evidence="5 6" key="1">
    <citation type="submission" date="2018-06" db="EMBL/GenBank/DDBJ databases">
        <authorList>
            <consortium name="Pathogen Informatics"/>
            <person name="Doyle S."/>
        </authorList>
    </citation>
    <scope>NUCLEOTIDE SEQUENCE [LARGE SCALE GENOMIC DNA]</scope>
    <source>
        <strain evidence="5 6">NCTC13063</strain>
    </source>
</reference>
<feature type="domain" description="AMP-dependent synthetase/ligase" evidence="4">
    <location>
        <begin position="13"/>
        <end position="412"/>
    </location>
</feature>
<dbReference type="GO" id="GO:0004467">
    <property type="term" value="F:long-chain fatty acid-CoA ligase activity"/>
    <property type="evidence" value="ECO:0007669"/>
    <property type="project" value="UniProtKB-EC"/>
</dbReference>
<dbReference type="PROSITE" id="PS00455">
    <property type="entry name" value="AMP_BINDING"/>
    <property type="match status" value="1"/>
</dbReference>
<evidence type="ECO:0000256" key="3">
    <source>
        <dbReference type="ARBA" id="ARBA00024484"/>
    </source>
</evidence>
<proteinExistence type="predicted"/>
<evidence type="ECO:0000313" key="5">
    <source>
        <dbReference type="EMBL" id="SUB96708.1"/>
    </source>
</evidence>
<dbReference type="Proteomes" id="UP000255283">
    <property type="component" value="Unassembled WGS sequence"/>
</dbReference>
<comment type="caution">
    <text evidence="5">The sequence shown here is derived from an EMBL/GenBank/DDBJ whole genome shotgun (WGS) entry which is preliminary data.</text>
</comment>
<dbReference type="InterPro" id="IPR042099">
    <property type="entry name" value="ANL_N_sf"/>
</dbReference>
<evidence type="ECO:0000313" key="6">
    <source>
        <dbReference type="Proteomes" id="UP000255283"/>
    </source>
</evidence>
<dbReference type="Pfam" id="PF00501">
    <property type="entry name" value="AMP-binding"/>
    <property type="match status" value="1"/>
</dbReference>
<keyword evidence="1" id="KW-0547">Nucleotide-binding</keyword>
<name>A0AAQ1ZLG5_9BACT</name>
<dbReference type="SUPFAM" id="SSF56801">
    <property type="entry name" value="Acetyl-CoA synthetase-like"/>
    <property type="match status" value="1"/>
</dbReference>
<dbReference type="Gene3D" id="3.30.300.30">
    <property type="match status" value="1"/>
</dbReference>
<evidence type="ECO:0000259" key="4">
    <source>
        <dbReference type="Pfam" id="PF00501"/>
    </source>
</evidence>
<evidence type="ECO:0000256" key="2">
    <source>
        <dbReference type="ARBA" id="ARBA00022840"/>
    </source>
</evidence>
<dbReference type="GO" id="GO:0005524">
    <property type="term" value="F:ATP binding"/>
    <property type="evidence" value="ECO:0007669"/>
    <property type="project" value="UniProtKB-KW"/>
</dbReference>
<comment type="catalytic activity">
    <reaction evidence="3">
        <text>a long-chain fatty acid + ATP + CoA = a long-chain fatty acyl-CoA + AMP + diphosphate</text>
        <dbReference type="Rhea" id="RHEA:15421"/>
        <dbReference type="ChEBI" id="CHEBI:30616"/>
        <dbReference type="ChEBI" id="CHEBI:33019"/>
        <dbReference type="ChEBI" id="CHEBI:57287"/>
        <dbReference type="ChEBI" id="CHEBI:57560"/>
        <dbReference type="ChEBI" id="CHEBI:83139"/>
        <dbReference type="ChEBI" id="CHEBI:456215"/>
        <dbReference type="EC" id="6.2.1.3"/>
    </reaction>
    <physiologicalReaction direction="left-to-right" evidence="3">
        <dbReference type="Rhea" id="RHEA:15422"/>
    </physiologicalReaction>
</comment>
<evidence type="ECO:0000256" key="1">
    <source>
        <dbReference type="ARBA" id="ARBA00022741"/>
    </source>
</evidence>
<protein>
    <submittedName>
        <fullName evidence="5">Long-chain-fatty-acid--CoA ligase FadD15</fullName>
        <ecNumber evidence="5">6.2.1.3</ecNumber>
    </submittedName>
</protein>
<dbReference type="InterPro" id="IPR000873">
    <property type="entry name" value="AMP-dep_synth/lig_dom"/>
</dbReference>
<dbReference type="EC" id="6.2.1.3" evidence="5"/>
<dbReference type="PANTHER" id="PTHR43272:SF33">
    <property type="entry name" value="AMP-BINDING DOMAIN-CONTAINING PROTEIN-RELATED"/>
    <property type="match status" value="1"/>
</dbReference>
<dbReference type="AlphaFoldDB" id="A0AAQ1ZLG5"/>
<dbReference type="GO" id="GO:0016020">
    <property type="term" value="C:membrane"/>
    <property type="evidence" value="ECO:0007669"/>
    <property type="project" value="TreeGrafter"/>
</dbReference>
<dbReference type="InterPro" id="IPR045851">
    <property type="entry name" value="AMP-bd_C_sf"/>
</dbReference>
<dbReference type="RefSeq" id="WP_007411037.1">
    <property type="nucleotide sequence ID" value="NZ_DAWBTJ010000224.1"/>
</dbReference>
<accession>A0AAQ1ZLG5</accession>
<sequence length="558" mass="62938">MDKIPSFNSFVEQSIKDNWERDALTDYKGATLQFHDVARKIEKLHILFENSELQRGDKVALCGRNSSNWAVAFLATLTYGAVAVPIQHEFKPDQVYNIVNHSEAKLLFVGDVAATELDAGQMPMLEGVIYIPDFSLVASRSEKLAYAREHLNELFGQKYPKYFHREHVSYYHDEAEDLALINYTSGTTGFSKGVMLPYRTLWSNLDAMTESLIEGNIKRGSNVLSILPMAHMYGMMVEFIIEFCYGNHIFFLTRLPSPSFIAEAFAELHPAVVISVPLVVEKIVRKNIFPVVQSNRMKLLLNMPLINKKVKERICGMVREVFGGNLYEIMVGGAGLNKEVEEFFVNIGFPITMGYGTTETAPMITYSDWKDFVPGSCGKTVKHMEVKIMSPDPQNIPGEIITRGLNVMQGYYKNEEATRAVIDDKGWFHTGDLGTMSADGHVFINGRIKNMLLGANGQNIYPEEIENRLNSMAMVSESIIIQKDDKLVGLVHPDLEEAGSLGFSTEDLESIMAQNLAELNNQLPVYCRISHIVLHEEEFEKTPKKSIKRYLYQEGVRA</sequence>
<dbReference type="Gene3D" id="3.40.50.12780">
    <property type="entry name" value="N-terminal domain of ligase-like"/>
    <property type="match status" value="1"/>
</dbReference>
<keyword evidence="2" id="KW-0067">ATP-binding</keyword>
<gene>
    <name evidence="5" type="ORF">NCTC13063_02479</name>
</gene>
<organism evidence="5 6">
    <name type="scientific">Segatella buccae</name>
    <dbReference type="NCBI Taxonomy" id="28126"/>
    <lineage>
        <taxon>Bacteria</taxon>
        <taxon>Pseudomonadati</taxon>
        <taxon>Bacteroidota</taxon>
        <taxon>Bacteroidia</taxon>
        <taxon>Bacteroidales</taxon>
        <taxon>Prevotellaceae</taxon>
        <taxon>Segatella</taxon>
    </lineage>
</organism>
<dbReference type="Pfam" id="PF23562">
    <property type="entry name" value="AMP-binding_C_3"/>
    <property type="match status" value="1"/>
</dbReference>
<dbReference type="PANTHER" id="PTHR43272">
    <property type="entry name" value="LONG-CHAIN-FATTY-ACID--COA LIGASE"/>
    <property type="match status" value="1"/>
</dbReference>
<dbReference type="EMBL" id="UGTJ01000002">
    <property type="protein sequence ID" value="SUB96708.1"/>
    <property type="molecule type" value="Genomic_DNA"/>
</dbReference>
<dbReference type="InterPro" id="IPR020845">
    <property type="entry name" value="AMP-binding_CS"/>
</dbReference>